<dbReference type="GO" id="GO:0090729">
    <property type="term" value="F:toxin activity"/>
    <property type="evidence" value="ECO:0007669"/>
    <property type="project" value="UniProtKB-KW"/>
</dbReference>
<organism evidence="10 11">
    <name type="scientific">Oryza sativa subsp. japonica</name>
    <name type="common">Rice</name>
    <dbReference type="NCBI Taxonomy" id="39947"/>
    <lineage>
        <taxon>Eukaryota</taxon>
        <taxon>Viridiplantae</taxon>
        <taxon>Streptophyta</taxon>
        <taxon>Embryophyta</taxon>
        <taxon>Tracheophyta</taxon>
        <taxon>Spermatophyta</taxon>
        <taxon>Magnoliopsida</taxon>
        <taxon>Liliopsida</taxon>
        <taxon>Poales</taxon>
        <taxon>Poaceae</taxon>
        <taxon>BOP clade</taxon>
        <taxon>Oryzoideae</taxon>
        <taxon>Oryzeae</taxon>
        <taxon>Oryzinae</taxon>
        <taxon>Oryza</taxon>
        <taxon>Oryza sativa</taxon>
    </lineage>
</organism>
<gene>
    <name evidence="10" type="primary">OSJNBa0085C03.23</name>
</gene>
<comment type="similarity">
    <text evidence="8">Belongs to the plant thionin (TC 1.C.44) family. 4 C-C subfamily.</text>
</comment>
<protein>
    <submittedName>
        <fullName evidence="10">Thionin Osthi1</fullName>
    </submittedName>
</protein>
<proteinExistence type="inferred from homology"/>
<reference evidence="11" key="2">
    <citation type="journal article" date="2008" name="Nucleic Acids Res.">
        <title>The rice annotation project database (RAP-DB): 2008 update.</title>
        <authorList>
            <consortium name="The rice annotation project (RAP)"/>
        </authorList>
    </citation>
    <scope>GENOME REANNOTATION</scope>
    <source>
        <strain evidence="11">cv. Nipponbare</strain>
    </source>
</reference>
<evidence type="ECO:0000256" key="3">
    <source>
        <dbReference type="ARBA" id="ARBA00022525"/>
    </source>
</evidence>
<comment type="function">
    <text evidence="1">Thionins are small plant proteins which are toxic to animal cells. They seem to exert their toxic effect at the level of the cell membrane. Their precise function is not known.</text>
</comment>
<dbReference type="EMBL" id="AP005773">
    <property type="protein sequence ID" value="BAD62143.1"/>
    <property type="molecule type" value="Genomic_DNA"/>
</dbReference>
<dbReference type="PANTHER" id="PTHR33920:SF2">
    <property type="entry name" value="THIONIN-2.1-RELATED"/>
    <property type="match status" value="1"/>
</dbReference>
<dbReference type="Gene3D" id="3.30.1350.10">
    <property type="entry name" value="Thionin-like"/>
    <property type="match status" value="2"/>
</dbReference>
<keyword evidence="6" id="KW-0611">Plant defense</keyword>
<evidence type="ECO:0000256" key="5">
    <source>
        <dbReference type="ARBA" id="ARBA00022729"/>
    </source>
</evidence>
<feature type="chain" id="PRO_5004265331" evidence="9">
    <location>
        <begin position="28"/>
        <end position="148"/>
    </location>
</feature>
<dbReference type="Proteomes" id="UP000000763">
    <property type="component" value="Chromosome 6"/>
</dbReference>
<evidence type="ECO:0000313" key="11">
    <source>
        <dbReference type="Proteomes" id="UP000000763"/>
    </source>
</evidence>
<evidence type="ECO:0000256" key="1">
    <source>
        <dbReference type="ARBA" id="ARBA00002847"/>
    </source>
</evidence>
<dbReference type="FunFam" id="3.30.1350.10:FF:000001">
    <property type="entry name" value="Hellethionin-D"/>
    <property type="match status" value="1"/>
</dbReference>
<dbReference type="InterPro" id="IPR001010">
    <property type="entry name" value="Thionin"/>
</dbReference>
<evidence type="ECO:0000256" key="8">
    <source>
        <dbReference type="ARBA" id="ARBA00043965"/>
    </source>
</evidence>
<accession>Q5Z551</accession>
<feature type="signal peptide" evidence="9">
    <location>
        <begin position="1"/>
        <end position="27"/>
    </location>
</feature>
<dbReference type="InterPro" id="IPR036391">
    <property type="entry name" value="Thionin-like_sf"/>
</dbReference>
<evidence type="ECO:0000256" key="6">
    <source>
        <dbReference type="ARBA" id="ARBA00022821"/>
    </source>
</evidence>
<comment type="subcellular location">
    <subcellularLocation>
        <location evidence="2">Secreted</location>
    </subcellularLocation>
</comment>
<evidence type="ECO:0000256" key="9">
    <source>
        <dbReference type="SAM" id="SignalP"/>
    </source>
</evidence>
<evidence type="ECO:0000256" key="7">
    <source>
        <dbReference type="ARBA" id="ARBA00023157"/>
    </source>
</evidence>
<dbReference type="SUPFAM" id="SSF57429">
    <property type="entry name" value="Crambin-like"/>
    <property type="match status" value="2"/>
</dbReference>
<keyword evidence="4" id="KW-0800">Toxin</keyword>
<dbReference type="AlphaFoldDB" id="Q5Z551"/>
<dbReference type="PRINTS" id="PR00287">
    <property type="entry name" value="THIONIN"/>
</dbReference>
<evidence type="ECO:0000256" key="2">
    <source>
        <dbReference type="ARBA" id="ARBA00004613"/>
    </source>
</evidence>
<dbReference type="PANTHER" id="PTHR33920">
    <property type="entry name" value="THIONIN-2.1-RELATED"/>
    <property type="match status" value="1"/>
</dbReference>
<evidence type="ECO:0000256" key="4">
    <source>
        <dbReference type="ARBA" id="ARBA00022656"/>
    </source>
</evidence>
<dbReference type="GO" id="GO:0005576">
    <property type="term" value="C:extracellular region"/>
    <property type="evidence" value="ECO:0007669"/>
    <property type="project" value="UniProtKB-SubCell"/>
</dbReference>
<sequence>MEGVKSLIMCALVLGLVLQQEKIHVEAKSCCPSTSARNVYNSCRFAGGSREACAKLSTCKHFDGSCQPPYDHLTLNYDGGCCPSSTARNIYTSCRFVGGSYDSCARLSGCKIDFGRCQPPYDHLTLHSDTGKMDLTINSISLFFCTVN</sequence>
<dbReference type="PROSITE" id="PS00271">
    <property type="entry name" value="THIONIN"/>
    <property type="match status" value="2"/>
</dbReference>
<dbReference type="Pfam" id="PF00321">
    <property type="entry name" value="Thionin"/>
    <property type="match status" value="2"/>
</dbReference>
<reference evidence="11" key="1">
    <citation type="journal article" date="2005" name="Nature">
        <title>The map-based sequence of the rice genome.</title>
        <authorList>
            <consortium name="International rice genome sequencing project (IRGSP)"/>
            <person name="Matsumoto T."/>
            <person name="Wu J."/>
            <person name="Kanamori H."/>
            <person name="Katayose Y."/>
            <person name="Fujisawa M."/>
            <person name="Namiki N."/>
            <person name="Mizuno H."/>
            <person name="Yamamoto K."/>
            <person name="Antonio B.A."/>
            <person name="Baba T."/>
            <person name="Sakata K."/>
            <person name="Nagamura Y."/>
            <person name="Aoki H."/>
            <person name="Arikawa K."/>
            <person name="Arita K."/>
            <person name="Bito T."/>
            <person name="Chiden Y."/>
            <person name="Fujitsuka N."/>
            <person name="Fukunaka R."/>
            <person name="Hamada M."/>
            <person name="Harada C."/>
            <person name="Hayashi A."/>
            <person name="Hijishita S."/>
            <person name="Honda M."/>
            <person name="Hosokawa S."/>
            <person name="Ichikawa Y."/>
            <person name="Idonuma A."/>
            <person name="Iijima M."/>
            <person name="Ikeda M."/>
            <person name="Ikeno M."/>
            <person name="Ito K."/>
            <person name="Ito S."/>
            <person name="Ito T."/>
            <person name="Ito Y."/>
            <person name="Ito Y."/>
            <person name="Iwabuchi A."/>
            <person name="Kamiya K."/>
            <person name="Karasawa W."/>
            <person name="Kurita K."/>
            <person name="Katagiri S."/>
            <person name="Kikuta A."/>
            <person name="Kobayashi H."/>
            <person name="Kobayashi N."/>
            <person name="Machita K."/>
            <person name="Maehara T."/>
            <person name="Masukawa M."/>
            <person name="Mizubayashi T."/>
            <person name="Mukai Y."/>
            <person name="Nagasaki H."/>
            <person name="Nagata Y."/>
            <person name="Naito S."/>
            <person name="Nakashima M."/>
            <person name="Nakama Y."/>
            <person name="Nakamichi Y."/>
            <person name="Nakamura M."/>
            <person name="Meguro A."/>
            <person name="Negishi M."/>
            <person name="Ohta I."/>
            <person name="Ohta T."/>
            <person name="Okamoto M."/>
            <person name="Ono N."/>
            <person name="Saji S."/>
            <person name="Sakaguchi M."/>
            <person name="Sakai K."/>
            <person name="Shibata M."/>
            <person name="Shimokawa T."/>
            <person name="Song J."/>
            <person name="Takazaki Y."/>
            <person name="Terasawa K."/>
            <person name="Tsugane M."/>
            <person name="Tsuji K."/>
            <person name="Ueda S."/>
            <person name="Waki K."/>
            <person name="Yamagata H."/>
            <person name="Yamamoto M."/>
            <person name="Yamamoto S."/>
            <person name="Yamane H."/>
            <person name="Yoshiki S."/>
            <person name="Yoshihara R."/>
            <person name="Yukawa K."/>
            <person name="Zhong H."/>
            <person name="Yano M."/>
            <person name="Yuan Q."/>
            <person name="Ouyang S."/>
            <person name="Liu J."/>
            <person name="Jones K.M."/>
            <person name="Gansberger K."/>
            <person name="Moffat K."/>
            <person name="Hill J."/>
            <person name="Bera J."/>
            <person name="Fadrosh D."/>
            <person name="Jin S."/>
            <person name="Johri S."/>
            <person name="Kim M."/>
            <person name="Overton L."/>
            <person name="Reardon M."/>
            <person name="Tsitrin T."/>
            <person name="Vuong H."/>
            <person name="Weaver B."/>
            <person name="Ciecko A."/>
            <person name="Tallon L."/>
            <person name="Jackson J."/>
            <person name="Pai G."/>
            <person name="Aken S.V."/>
            <person name="Utterback T."/>
            <person name="Reidmuller S."/>
            <person name="Feldblyum T."/>
            <person name="Hsiao J."/>
            <person name="Zismann V."/>
            <person name="Iobst S."/>
            <person name="de Vazeille A.R."/>
            <person name="Buell C.R."/>
            <person name="Ying K."/>
            <person name="Li Y."/>
            <person name="Lu T."/>
            <person name="Huang Y."/>
            <person name="Zhao Q."/>
            <person name="Feng Q."/>
            <person name="Zhang L."/>
            <person name="Zhu J."/>
            <person name="Weng Q."/>
            <person name="Mu J."/>
            <person name="Lu Y."/>
            <person name="Fan D."/>
            <person name="Liu Y."/>
            <person name="Guan J."/>
            <person name="Zhang Y."/>
            <person name="Yu S."/>
            <person name="Liu X."/>
            <person name="Zhang Y."/>
            <person name="Hong G."/>
            <person name="Han B."/>
            <person name="Choisne N."/>
            <person name="Demange N."/>
            <person name="Orjeda G."/>
            <person name="Samain S."/>
            <person name="Cattolico L."/>
            <person name="Pelletier E."/>
            <person name="Couloux A."/>
            <person name="Segurens B."/>
            <person name="Wincker P."/>
            <person name="D'Hont A."/>
            <person name="Scarpelli C."/>
            <person name="Weissenbach J."/>
            <person name="Salanoubat M."/>
            <person name="Quetier F."/>
            <person name="Yu Y."/>
            <person name="Kim H.R."/>
            <person name="Rambo T."/>
            <person name="Currie J."/>
            <person name="Collura K."/>
            <person name="Luo M."/>
            <person name="Yang T."/>
            <person name="Ammiraju J.S.S."/>
            <person name="Engler F."/>
            <person name="Soderlund C."/>
            <person name="Wing R.A."/>
            <person name="Palmer L.E."/>
            <person name="de la Bastide M."/>
            <person name="Spiegel L."/>
            <person name="Nascimento L."/>
            <person name="Zutavern T."/>
            <person name="O'Shaughnessy A."/>
            <person name="Dike S."/>
            <person name="Dedhia N."/>
            <person name="Preston R."/>
            <person name="Balija V."/>
            <person name="McCombie W.R."/>
            <person name="Chow T."/>
            <person name="Chen H."/>
            <person name="Chung M."/>
            <person name="Chen C."/>
            <person name="Shaw J."/>
            <person name="Wu H."/>
            <person name="Hsiao K."/>
            <person name="Chao Y."/>
            <person name="Chu M."/>
            <person name="Cheng C."/>
            <person name="Hour A."/>
            <person name="Lee P."/>
            <person name="Lin S."/>
            <person name="Lin Y."/>
            <person name="Liou J."/>
            <person name="Liu S."/>
            <person name="Hsing Y."/>
            <person name="Raghuvanshi S."/>
            <person name="Mohanty A."/>
            <person name="Bharti A.K."/>
            <person name="Gaur A."/>
            <person name="Gupta V."/>
            <person name="Kumar D."/>
            <person name="Ravi V."/>
            <person name="Vij S."/>
            <person name="Kapur A."/>
            <person name="Khurana P."/>
            <person name="Khurana P."/>
            <person name="Khurana J.P."/>
            <person name="Tyagi A.K."/>
            <person name="Gaikwad K."/>
            <person name="Singh A."/>
            <person name="Dalal V."/>
            <person name="Srivastava S."/>
            <person name="Dixit A."/>
            <person name="Pal A.K."/>
            <person name="Ghazi I.A."/>
            <person name="Yadav M."/>
            <person name="Pandit A."/>
            <person name="Bhargava A."/>
            <person name="Sureshbabu K."/>
            <person name="Batra K."/>
            <person name="Sharma T.R."/>
            <person name="Mohapatra T."/>
            <person name="Singh N.K."/>
            <person name="Messing J."/>
            <person name="Nelson A.B."/>
            <person name="Fuks G."/>
            <person name="Kavchok S."/>
            <person name="Keizer G."/>
            <person name="Linton E."/>
            <person name="Llaca V."/>
            <person name="Song R."/>
            <person name="Tanyolac B."/>
            <person name="Young S."/>
            <person name="Ho-Il K."/>
            <person name="Hahn J.H."/>
            <person name="Sangsakoo G."/>
            <person name="Vanavichit A."/>
            <person name="de Mattos Luiz.A.T."/>
            <person name="Zimmer P.D."/>
            <person name="Malone G."/>
            <person name="Dellagostin O."/>
            <person name="de Oliveira A.C."/>
            <person name="Bevan M."/>
            <person name="Bancroft I."/>
            <person name="Minx P."/>
            <person name="Cordum H."/>
            <person name="Wilson R."/>
            <person name="Cheng Z."/>
            <person name="Jin W."/>
            <person name="Jiang J."/>
            <person name="Leong S.A."/>
            <person name="Iwama H."/>
            <person name="Gojobori T."/>
            <person name="Itoh T."/>
            <person name="Niimura Y."/>
            <person name="Fujii Y."/>
            <person name="Habara T."/>
            <person name="Sakai H."/>
            <person name="Sato Y."/>
            <person name="Wilson G."/>
            <person name="Kumar K."/>
            <person name="McCouch S."/>
            <person name="Juretic N."/>
            <person name="Hoen D."/>
            <person name="Wright S."/>
            <person name="Bruskiewich R."/>
            <person name="Bureau T."/>
            <person name="Miyao A."/>
            <person name="Hirochika H."/>
            <person name="Nishikawa T."/>
            <person name="Kadowaki K."/>
            <person name="Sugiura M."/>
            <person name="Burr B."/>
            <person name="Sasaki T."/>
        </authorList>
    </citation>
    <scope>NUCLEOTIDE SEQUENCE [LARGE SCALE GENOMIC DNA]</scope>
    <source>
        <strain evidence="11">cv. Nipponbare</strain>
    </source>
</reference>
<evidence type="ECO:0000313" key="10">
    <source>
        <dbReference type="EMBL" id="BAD62143.1"/>
    </source>
</evidence>
<dbReference type="GO" id="GO:0006952">
    <property type="term" value="P:defense response"/>
    <property type="evidence" value="ECO:0007669"/>
    <property type="project" value="UniProtKB-KW"/>
</dbReference>
<keyword evidence="3" id="KW-0964">Secreted</keyword>
<name>Q5Z551_ORYSJ</name>
<keyword evidence="5 9" id="KW-0732">Signal</keyword>
<keyword evidence="7" id="KW-1015">Disulfide bond</keyword>